<gene>
    <name evidence="2" type="ORF">C8F04DRAFT_1331612</name>
</gene>
<evidence type="ECO:0000256" key="1">
    <source>
        <dbReference type="SAM" id="MobiDB-lite"/>
    </source>
</evidence>
<accession>A0AAD6X6F7</accession>
<proteinExistence type="predicted"/>
<comment type="caution">
    <text evidence="2">The sequence shown here is derived from an EMBL/GenBank/DDBJ whole genome shotgun (WGS) entry which is preliminary data.</text>
</comment>
<sequence>MSSRGGVPAVHLESVQPLHLITACPVTVDILTLTIAFLRPLCHHAVGVPPQPAHAMFTRPTMYSTTVLASPSASTRVVPALISPMTHLFPHCLCSLLRPGTPNAPRLKIPIPHDPFSLAMVPSRAVPAQSWGQTTLSGLGGDERRRVAALHHRAWGSATGASMPRGLHRSFPNSTRLGSAAAPKNTVKRVLGKQTKMLPNAKDDEQNASQAKPNPKNGYTN</sequence>
<name>A0AAD6X6F7_9AGAR</name>
<protein>
    <submittedName>
        <fullName evidence="2">Uncharacterized protein</fullName>
    </submittedName>
</protein>
<keyword evidence="3" id="KW-1185">Reference proteome</keyword>
<dbReference type="Proteomes" id="UP001218188">
    <property type="component" value="Unassembled WGS sequence"/>
</dbReference>
<evidence type="ECO:0000313" key="3">
    <source>
        <dbReference type="Proteomes" id="UP001218188"/>
    </source>
</evidence>
<dbReference type="EMBL" id="JARJCM010000038">
    <property type="protein sequence ID" value="KAJ7037220.1"/>
    <property type="molecule type" value="Genomic_DNA"/>
</dbReference>
<reference evidence="2" key="1">
    <citation type="submission" date="2023-03" db="EMBL/GenBank/DDBJ databases">
        <title>Massive genome expansion in bonnet fungi (Mycena s.s.) driven by repeated elements and novel gene families across ecological guilds.</title>
        <authorList>
            <consortium name="Lawrence Berkeley National Laboratory"/>
            <person name="Harder C.B."/>
            <person name="Miyauchi S."/>
            <person name="Viragh M."/>
            <person name="Kuo A."/>
            <person name="Thoen E."/>
            <person name="Andreopoulos B."/>
            <person name="Lu D."/>
            <person name="Skrede I."/>
            <person name="Drula E."/>
            <person name="Henrissat B."/>
            <person name="Morin E."/>
            <person name="Kohler A."/>
            <person name="Barry K."/>
            <person name="LaButti K."/>
            <person name="Morin E."/>
            <person name="Salamov A."/>
            <person name="Lipzen A."/>
            <person name="Mereny Z."/>
            <person name="Hegedus B."/>
            <person name="Baldrian P."/>
            <person name="Stursova M."/>
            <person name="Weitz H."/>
            <person name="Taylor A."/>
            <person name="Grigoriev I.V."/>
            <person name="Nagy L.G."/>
            <person name="Martin F."/>
            <person name="Kauserud H."/>
        </authorList>
    </citation>
    <scope>NUCLEOTIDE SEQUENCE</scope>
    <source>
        <strain evidence="2">CBHHK200</strain>
    </source>
</reference>
<dbReference type="AlphaFoldDB" id="A0AAD6X6F7"/>
<dbReference type="PROSITE" id="PS51257">
    <property type="entry name" value="PROKAR_LIPOPROTEIN"/>
    <property type="match status" value="1"/>
</dbReference>
<evidence type="ECO:0000313" key="2">
    <source>
        <dbReference type="EMBL" id="KAJ7037220.1"/>
    </source>
</evidence>
<feature type="region of interest" description="Disordered" evidence="1">
    <location>
        <begin position="160"/>
        <end position="221"/>
    </location>
</feature>
<organism evidence="2 3">
    <name type="scientific">Mycena alexandri</name>
    <dbReference type="NCBI Taxonomy" id="1745969"/>
    <lineage>
        <taxon>Eukaryota</taxon>
        <taxon>Fungi</taxon>
        <taxon>Dikarya</taxon>
        <taxon>Basidiomycota</taxon>
        <taxon>Agaricomycotina</taxon>
        <taxon>Agaricomycetes</taxon>
        <taxon>Agaricomycetidae</taxon>
        <taxon>Agaricales</taxon>
        <taxon>Marasmiineae</taxon>
        <taxon>Mycenaceae</taxon>
        <taxon>Mycena</taxon>
    </lineage>
</organism>
<feature type="compositionally biased region" description="Polar residues" evidence="1">
    <location>
        <begin position="207"/>
        <end position="221"/>
    </location>
</feature>